<evidence type="ECO:0000256" key="2">
    <source>
        <dbReference type="SAM" id="SignalP"/>
    </source>
</evidence>
<feature type="compositionally biased region" description="Basic and acidic residues" evidence="1">
    <location>
        <begin position="108"/>
        <end position="121"/>
    </location>
</feature>
<sequence length="128" mass="14227">MVFTIAQRVAVGAASVTFAAAGLLATAGPASAAAHPANDPTAIVSHHMQLLGTPDDGRSRDAGRDSDHDDRRHWVSDQVEWILHHNRASHPMNNDDSRRRWVSDQIDWTRDHNGPHHRVPEYEGPSYR</sequence>
<feature type="signal peptide" evidence="2">
    <location>
        <begin position="1"/>
        <end position="32"/>
    </location>
</feature>
<reference evidence="3" key="1">
    <citation type="submission" date="2022-10" db="EMBL/GenBank/DDBJ databases">
        <title>The complete genomes of actinobacterial strains from the NBC collection.</title>
        <authorList>
            <person name="Joergensen T.S."/>
            <person name="Alvarez Arevalo M."/>
            <person name="Sterndorff E.B."/>
            <person name="Faurdal D."/>
            <person name="Vuksanovic O."/>
            <person name="Mourched A.-S."/>
            <person name="Charusanti P."/>
            <person name="Shaw S."/>
            <person name="Blin K."/>
            <person name="Weber T."/>
        </authorList>
    </citation>
    <scope>NUCLEOTIDE SEQUENCE</scope>
    <source>
        <strain evidence="3">NBC_00119</strain>
    </source>
</reference>
<name>A0AAU1UL64_9ACTN</name>
<feature type="chain" id="PRO_5043860803" description="Secreted protein" evidence="2">
    <location>
        <begin position="33"/>
        <end position="128"/>
    </location>
</feature>
<feature type="compositionally biased region" description="Basic and acidic residues" evidence="1">
    <location>
        <begin position="55"/>
        <end position="71"/>
    </location>
</feature>
<dbReference type="AlphaFoldDB" id="A0AAU1UL64"/>
<keyword evidence="2" id="KW-0732">Signal</keyword>
<gene>
    <name evidence="3" type="ORF">OHU69_47330</name>
</gene>
<protein>
    <recommendedName>
        <fullName evidence="4">Secreted protein</fullName>
    </recommendedName>
</protein>
<proteinExistence type="predicted"/>
<feature type="region of interest" description="Disordered" evidence="1">
    <location>
        <begin position="108"/>
        <end position="128"/>
    </location>
</feature>
<dbReference type="EMBL" id="CP108195">
    <property type="protein sequence ID" value="WTS17972.1"/>
    <property type="molecule type" value="Genomic_DNA"/>
</dbReference>
<evidence type="ECO:0008006" key="4">
    <source>
        <dbReference type="Google" id="ProtNLM"/>
    </source>
</evidence>
<feature type="region of interest" description="Disordered" evidence="1">
    <location>
        <begin position="50"/>
        <end position="71"/>
    </location>
</feature>
<accession>A0AAU1UL64</accession>
<organism evidence="3">
    <name type="scientific">Streptomyces sp. NBC_00119</name>
    <dbReference type="NCBI Taxonomy" id="2975659"/>
    <lineage>
        <taxon>Bacteria</taxon>
        <taxon>Bacillati</taxon>
        <taxon>Actinomycetota</taxon>
        <taxon>Actinomycetes</taxon>
        <taxon>Kitasatosporales</taxon>
        <taxon>Streptomycetaceae</taxon>
        <taxon>Streptomyces</taxon>
    </lineage>
</organism>
<evidence type="ECO:0000313" key="3">
    <source>
        <dbReference type="EMBL" id="WTS17972.1"/>
    </source>
</evidence>
<evidence type="ECO:0000256" key="1">
    <source>
        <dbReference type="SAM" id="MobiDB-lite"/>
    </source>
</evidence>